<organism evidence="2 4">
    <name type="scientific">Rotaria magnacalcarata</name>
    <dbReference type="NCBI Taxonomy" id="392030"/>
    <lineage>
        <taxon>Eukaryota</taxon>
        <taxon>Metazoa</taxon>
        <taxon>Spiralia</taxon>
        <taxon>Gnathifera</taxon>
        <taxon>Rotifera</taxon>
        <taxon>Eurotatoria</taxon>
        <taxon>Bdelloidea</taxon>
        <taxon>Philodinida</taxon>
        <taxon>Philodinidae</taxon>
        <taxon>Rotaria</taxon>
    </lineage>
</organism>
<evidence type="ECO:0000256" key="1">
    <source>
        <dbReference type="SAM" id="MobiDB-lite"/>
    </source>
</evidence>
<dbReference type="EMBL" id="CAJOBH010251317">
    <property type="protein sequence ID" value="CAF5139056.1"/>
    <property type="molecule type" value="Genomic_DNA"/>
</dbReference>
<name>A0A8S3FR23_9BILA</name>
<comment type="caution">
    <text evidence="2">The sequence shown here is derived from an EMBL/GenBank/DDBJ whole genome shotgun (WGS) entry which is preliminary data.</text>
</comment>
<sequence>NTLKSQSPLTVSKSDYYRNELTLLSSTASDIRNSAQQTSPMKQQTHHPQLIIQPATTTSTSSMSTIQGTTTSTSSMAAMQGTTTPTLFVAPRILNFQTVVPKPTTNIQIGNTKIILVSPSNIAQHLPHSTTSIQTPSNIHSHRHHQQQNLVSNSPVKLVKFATTTNNNSSITTRPTINTTQTSTLALPKNVQIVIPSQTPSTIQLTRAHNDDSNKS</sequence>
<feature type="non-terminal residue" evidence="2">
    <location>
        <position position="1"/>
    </location>
</feature>
<accession>A0A8S3FR23</accession>
<protein>
    <submittedName>
        <fullName evidence="2">Uncharacterized protein</fullName>
    </submittedName>
</protein>
<dbReference type="EMBL" id="CAJOBJ010354114">
    <property type="protein sequence ID" value="CAF5212019.1"/>
    <property type="molecule type" value="Genomic_DNA"/>
</dbReference>
<dbReference type="AlphaFoldDB" id="A0A8S3FR23"/>
<feature type="region of interest" description="Disordered" evidence="1">
    <location>
        <begin position="57"/>
        <end position="77"/>
    </location>
</feature>
<proteinExistence type="predicted"/>
<dbReference type="Proteomes" id="UP000681967">
    <property type="component" value="Unassembled WGS sequence"/>
</dbReference>
<reference evidence="2" key="1">
    <citation type="submission" date="2021-02" db="EMBL/GenBank/DDBJ databases">
        <authorList>
            <person name="Nowell W R."/>
        </authorList>
    </citation>
    <scope>NUCLEOTIDE SEQUENCE</scope>
</reference>
<feature type="non-terminal residue" evidence="2">
    <location>
        <position position="216"/>
    </location>
</feature>
<evidence type="ECO:0000313" key="3">
    <source>
        <dbReference type="EMBL" id="CAF5212019.1"/>
    </source>
</evidence>
<evidence type="ECO:0000313" key="2">
    <source>
        <dbReference type="EMBL" id="CAF5139056.1"/>
    </source>
</evidence>
<evidence type="ECO:0000313" key="4">
    <source>
        <dbReference type="Proteomes" id="UP000681967"/>
    </source>
</evidence>
<gene>
    <name evidence="2" type="ORF">BYL167_LOCUS69846</name>
    <name evidence="3" type="ORF">GIL414_LOCUS80135</name>
</gene>
<dbReference type="Proteomes" id="UP000681720">
    <property type="component" value="Unassembled WGS sequence"/>
</dbReference>